<keyword evidence="3" id="KW-0732">Signal</keyword>
<dbReference type="SMART" id="SM00110">
    <property type="entry name" value="C1Q"/>
    <property type="match status" value="1"/>
</dbReference>
<dbReference type="RefSeq" id="XP_022095052.1">
    <property type="nucleotide sequence ID" value="XM_022239360.1"/>
</dbReference>
<sequence>MIGENIDSIDNRSHMLPFPSLVTEDCIKYRQYTGDIIHWSKGYNRKAFIMAVLTCSFFWCWVLVAVLPTVRLTGCADAATVTDRRVDVRHRGGQSGESVGSSPVARRLNALENTVSGLEGRIQELDQRNRELELAVLVGSPKPPKNGEKELRQLVEQLERGLTYLFPDFSKRAAPEETVTPEERNTRERIEVLRDYLSNRAAELAALRPDRVTEFSRADDDGDSVPDLGMVGLALQQLSNENAELRKKLEELSKRITLSTQVRQRENADDETVNAVKGMLGVDEEDRFLEEAERARTADTRKSAFSVSSTHSQHGSSSQMQSLNFDVNISNKGGDFNFNNNSFVCRIPGFYFFSYTLRTYSNRILGIALMKNNELQVATNTDEAMRSISSTQSTILRLSAGDSVWLRMPASANYAVYSDQFHYTTFSGFLVFSAAN</sequence>
<evidence type="ECO:0000259" key="7">
    <source>
        <dbReference type="PROSITE" id="PS50871"/>
    </source>
</evidence>
<keyword evidence="2" id="KW-0964">Secreted</keyword>
<dbReference type="GO" id="GO:0005615">
    <property type="term" value="C:extracellular space"/>
    <property type="evidence" value="ECO:0007669"/>
    <property type="project" value="TreeGrafter"/>
</dbReference>
<dbReference type="GeneID" id="110981640"/>
<feature type="transmembrane region" description="Helical" evidence="6">
    <location>
        <begin position="47"/>
        <end position="67"/>
    </location>
</feature>
<feature type="coiled-coil region" evidence="4">
    <location>
        <begin position="108"/>
        <end position="135"/>
    </location>
</feature>
<evidence type="ECO:0000313" key="9">
    <source>
        <dbReference type="RefSeq" id="XP_022095052.1"/>
    </source>
</evidence>
<evidence type="ECO:0000256" key="5">
    <source>
        <dbReference type="SAM" id="MobiDB-lite"/>
    </source>
</evidence>
<name>A0A8B7YQU9_ACAPL</name>
<evidence type="ECO:0000256" key="2">
    <source>
        <dbReference type="ARBA" id="ARBA00022525"/>
    </source>
</evidence>
<proteinExistence type="predicted"/>
<feature type="compositionally biased region" description="Basic and acidic residues" evidence="5">
    <location>
        <begin position="292"/>
        <end position="302"/>
    </location>
</feature>
<dbReference type="PANTHER" id="PTHR22923:SF62">
    <property type="entry name" value="CVP18"/>
    <property type="match status" value="1"/>
</dbReference>
<dbReference type="InterPro" id="IPR008983">
    <property type="entry name" value="Tumour_necrosis_fac-like_dom"/>
</dbReference>
<evidence type="ECO:0000256" key="3">
    <source>
        <dbReference type="ARBA" id="ARBA00022729"/>
    </source>
</evidence>
<dbReference type="OrthoDB" id="6138508at2759"/>
<keyword evidence="8" id="KW-1185">Reference proteome</keyword>
<evidence type="ECO:0000256" key="4">
    <source>
        <dbReference type="SAM" id="Coils"/>
    </source>
</evidence>
<reference evidence="9" key="1">
    <citation type="submission" date="2025-08" db="UniProtKB">
        <authorList>
            <consortium name="RefSeq"/>
        </authorList>
    </citation>
    <scope>IDENTIFICATION</scope>
</reference>
<keyword evidence="6" id="KW-0812">Transmembrane</keyword>
<dbReference type="OMA" id="WLRMPAS"/>
<comment type="subcellular location">
    <subcellularLocation>
        <location evidence="1">Secreted</location>
    </subcellularLocation>
</comment>
<protein>
    <submittedName>
        <fullName evidence="9">Uncharacterized protein LOC110981640</fullName>
    </submittedName>
</protein>
<dbReference type="PRINTS" id="PR00007">
    <property type="entry name" value="COMPLEMNTC1Q"/>
</dbReference>
<accession>A0A8B7YQU9</accession>
<keyword evidence="6" id="KW-0472">Membrane</keyword>
<feature type="domain" description="C1q" evidence="7">
    <location>
        <begin position="298"/>
        <end position="436"/>
    </location>
</feature>
<dbReference type="InterPro" id="IPR050822">
    <property type="entry name" value="Cerebellin_Synaptic_Org"/>
</dbReference>
<dbReference type="Pfam" id="PF00386">
    <property type="entry name" value="C1q"/>
    <property type="match status" value="1"/>
</dbReference>
<evidence type="ECO:0000256" key="6">
    <source>
        <dbReference type="SAM" id="Phobius"/>
    </source>
</evidence>
<dbReference type="KEGG" id="aplc:110981640"/>
<feature type="region of interest" description="Disordered" evidence="5">
    <location>
        <begin position="292"/>
        <end position="320"/>
    </location>
</feature>
<keyword evidence="4" id="KW-0175">Coiled coil</keyword>
<dbReference type="Gene3D" id="2.60.120.40">
    <property type="match status" value="1"/>
</dbReference>
<gene>
    <name evidence="9" type="primary">LOC110981640</name>
</gene>
<evidence type="ECO:0000313" key="8">
    <source>
        <dbReference type="Proteomes" id="UP000694845"/>
    </source>
</evidence>
<dbReference type="Proteomes" id="UP000694845">
    <property type="component" value="Unplaced"/>
</dbReference>
<organism evidence="8 9">
    <name type="scientific">Acanthaster planci</name>
    <name type="common">Crown-of-thorns starfish</name>
    <dbReference type="NCBI Taxonomy" id="133434"/>
    <lineage>
        <taxon>Eukaryota</taxon>
        <taxon>Metazoa</taxon>
        <taxon>Echinodermata</taxon>
        <taxon>Eleutherozoa</taxon>
        <taxon>Asterozoa</taxon>
        <taxon>Asteroidea</taxon>
        <taxon>Valvatacea</taxon>
        <taxon>Valvatida</taxon>
        <taxon>Acanthasteridae</taxon>
        <taxon>Acanthaster</taxon>
    </lineage>
</organism>
<evidence type="ECO:0000256" key="1">
    <source>
        <dbReference type="ARBA" id="ARBA00004613"/>
    </source>
</evidence>
<feature type="coiled-coil region" evidence="4">
    <location>
        <begin position="235"/>
        <end position="262"/>
    </location>
</feature>
<keyword evidence="6" id="KW-1133">Transmembrane helix</keyword>
<dbReference type="InterPro" id="IPR001073">
    <property type="entry name" value="C1q_dom"/>
</dbReference>
<dbReference type="AlphaFoldDB" id="A0A8B7YQU9"/>
<dbReference type="PROSITE" id="PS50871">
    <property type="entry name" value="C1Q"/>
    <property type="match status" value="1"/>
</dbReference>
<dbReference type="PANTHER" id="PTHR22923">
    <property type="entry name" value="CEREBELLIN-RELATED"/>
    <property type="match status" value="1"/>
</dbReference>
<feature type="compositionally biased region" description="Low complexity" evidence="5">
    <location>
        <begin position="306"/>
        <end position="320"/>
    </location>
</feature>
<dbReference type="SUPFAM" id="SSF49842">
    <property type="entry name" value="TNF-like"/>
    <property type="match status" value="1"/>
</dbReference>